<evidence type="ECO:0000256" key="7">
    <source>
        <dbReference type="ARBA" id="ARBA00023237"/>
    </source>
</evidence>
<sequence>MFSRQRFATIAITCLPAVAHATGLNFWESSTSNSALAGANGAHAVDASVLATAPSSMTQLSRTTITANVTQYQVDTDYYILGTQSQYSKANPIPAGFFVTPMTDNWYFGLSAYSRTAADITIPVLIPVVTNETRMRPIVVSFAPSVAVKINDVSVGFTVEYQYASYLLEKNACFINCTMSKEEGTTGGWSGAISATWQVDDYLSLAASHKLDSDFGNDDIQFNLPSITSLYSTFALTDNWRWHNTYSLSRWHNQGITYIHYLDPVGLLKGSRHSQRYATSMTYDWRDFTFRGGVSLDKAIDAYGGEDIRYRLGMSYRVSEHLTLDLTGFIEDYAHKQYTSGSFTLVDVQNDGSGLSLGASYHF</sequence>
<evidence type="ECO:0000313" key="10">
    <source>
        <dbReference type="Proteomes" id="UP000219336"/>
    </source>
</evidence>
<evidence type="ECO:0000313" key="9">
    <source>
        <dbReference type="EMBL" id="SNX48124.1"/>
    </source>
</evidence>
<evidence type="ECO:0000256" key="3">
    <source>
        <dbReference type="ARBA" id="ARBA00022452"/>
    </source>
</evidence>
<keyword evidence="3" id="KW-1134">Transmembrane beta strand</keyword>
<evidence type="ECO:0000256" key="2">
    <source>
        <dbReference type="ARBA" id="ARBA00008163"/>
    </source>
</evidence>
<feature type="signal peptide" evidence="8">
    <location>
        <begin position="1"/>
        <end position="21"/>
    </location>
</feature>
<keyword evidence="10" id="KW-1185">Reference proteome</keyword>
<protein>
    <submittedName>
        <fullName evidence="9">Outer membrane protein transport protein (OMPP1/FadL/TodX)</fullName>
    </submittedName>
</protein>
<evidence type="ECO:0000256" key="4">
    <source>
        <dbReference type="ARBA" id="ARBA00022692"/>
    </source>
</evidence>
<dbReference type="EMBL" id="OANU01000022">
    <property type="protein sequence ID" value="SNX48124.1"/>
    <property type="molecule type" value="Genomic_DNA"/>
</dbReference>
<organism evidence="9 10">
    <name type="scientific">Vibrio thalassae</name>
    <dbReference type="NCBI Taxonomy" id="1243014"/>
    <lineage>
        <taxon>Bacteria</taxon>
        <taxon>Pseudomonadati</taxon>
        <taxon>Pseudomonadota</taxon>
        <taxon>Gammaproteobacteria</taxon>
        <taxon>Vibrionales</taxon>
        <taxon>Vibrionaceae</taxon>
        <taxon>Vibrio</taxon>
    </lineage>
</organism>
<dbReference type="PANTHER" id="PTHR35093">
    <property type="entry name" value="OUTER MEMBRANE PROTEIN NMB0088-RELATED"/>
    <property type="match status" value="1"/>
</dbReference>
<dbReference type="PANTHER" id="PTHR35093:SF8">
    <property type="entry name" value="OUTER MEMBRANE PROTEIN NMB0088-RELATED"/>
    <property type="match status" value="1"/>
</dbReference>
<evidence type="ECO:0000256" key="1">
    <source>
        <dbReference type="ARBA" id="ARBA00004571"/>
    </source>
</evidence>
<accession>A0A240EHH5</accession>
<keyword evidence="4" id="KW-0812">Transmembrane</keyword>
<dbReference type="AlphaFoldDB" id="A0A240EHH5"/>
<comment type="subcellular location">
    <subcellularLocation>
        <location evidence="1">Cell outer membrane</location>
        <topology evidence="1">Multi-pass membrane protein</topology>
    </subcellularLocation>
</comment>
<dbReference type="GO" id="GO:0015483">
    <property type="term" value="F:long-chain fatty acid transporting porin activity"/>
    <property type="evidence" value="ECO:0007669"/>
    <property type="project" value="TreeGrafter"/>
</dbReference>
<dbReference type="Pfam" id="PF03349">
    <property type="entry name" value="Toluene_X"/>
    <property type="match status" value="1"/>
</dbReference>
<dbReference type="SUPFAM" id="SSF56935">
    <property type="entry name" value="Porins"/>
    <property type="match status" value="1"/>
</dbReference>
<keyword evidence="6" id="KW-0472">Membrane</keyword>
<reference evidence="10" key="1">
    <citation type="submission" date="2016-06" db="EMBL/GenBank/DDBJ databases">
        <authorList>
            <person name="Rodrigo-Torres L."/>
            <person name="Arahal R.D."/>
            <person name="Lucena T."/>
        </authorList>
    </citation>
    <scope>NUCLEOTIDE SEQUENCE [LARGE SCALE GENOMIC DNA]</scope>
    <source>
        <strain evidence="10">CECT8203</strain>
    </source>
</reference>
<evidence type="ECO:0000256" key="8">
    <source>
        <dbReference type="SAM" id="SignalP"/>
    </source>
</evidence>
<dbReference type="InterPro" id="IPR005017">
    <property type="entry name" value="OMPP1/FadL/TodX"/>
</dbReference>
<dbReference type="RefSeq" id="WP_096993330.1">
    <property type="nucleotide sequence ID" value="NZ_JBHSII010000011.1"/>
</dbReference>
<feature type="chain" id="PRO_5013371795" evidence="8">
    <location>
        <begin position="22"/>
        <end position="363"/>
    </location>
</feature>
<comment type="similarity">
    <text evidence="2">Belongs to the OmpP1/FadL family.</text>
</comment>
<dbReference type="OrthoDB" id="5856323at2"/>
<keyword evidence="7" id="KW-0998">Cell outer membrane</keyword>
<dbReference type="GO" id="GO:0009279">
    <property type="term" value="C:cell outer membrane"/>
    <property type="evidence" value="ECO:0007669"/>
    <property type="project" value="UniProtKB-SubCell"/>
</dbReference>
<keyword evidence="5 8" id="KW-0732">Signal</keyword>
<name>A0A240EHH5_9VIBR</name>
<gene>
    <name evidence="9" type="ORF">VTH8203_01742</name>
</gene>
<dbReference type="Proteomes" id="UP000219336">
    <property type="component" value="Unassembled WGS sequence"/>
</dbReference>
<evidence type="ECO:0000256" key="6">
    <source>
        <dbReference type="ARBA" id="ARBA00023136"/>
    </source>
</evidence>
<evidence type="ECO:0000256" key="5">
    <source>
        <dbReference type="ARBA" id="ARBA00022729"/>
    </source>
</evidence>
<proteinExistence type="inferred from homology"/>
<dbReference type="Gene3D" id="2.40.160.60">
    <property type="entry name" value="Outer membrane protein transport protein (OMPP1/FadL/TodX)"/>
    <property type="match status" value="1"/>
</dbReference>